<dbReference type="EMBL" id="SWLG01000001">
    <property type="protein sequence ID" value="TLS39407.1"/>
    <property type="molecule type" value="Genomic_DNA"/>
</dbReference>
<dbReference type="AlphaFoldDB" id="A0A5R9F713"/>
<dbReference type="EC" id="3.6.1.73" evidence="11"/>
<accession>A0A5R9F713</accession>
<evidence type="ECO:0000256" key="10">
    <source>
        <dbReference type="ARBA" id="ARBA00060855"/>
    </source>
</evidence>
<evidence type="ECO:0000256" key="9">
    <source>
        <dbReference type="ARBA" id="ARBA00048781"/>
    </source>
</evidence>
<name>A0A5R9F713_9BACL</name>
<evidence type="ECO:0000259" key="12">
    <source>
        <dbReference type="Pfam" id="PF01931"/>
    </source>
</evidence>
<dbReference type="NCBIfam" id="TIGR00258">
    <property type="entry name" value="inosine/xanthosine triphosphatase"/>
    <property type="match status" value="1"/>
</dbReference>
<keyword evidence="7 11" id="KW-0464">Manganese</keyword>
<dbReference type="GO" id="GO:0000166">
    <property type="term" value="F:nucleotide binding"/>
    <property type="evidence" value="ECO:0007669"/>
    <property type="project" value="UniProtKB-KW"/>
</dbReference>
<dbReference type="PANTHER" id="PTHR34699">
    <property type="match status" value="1"/>
</dbReference>
<dbReference type="GO" id="GO:0103023">
    <property type="term" value="F:ITPase activity"/>
    <property type="evidence" value="ECO:0007669"/>
    <property type="project" value="UniProtKB-EC"/>
</dbReference>
<organism evidence="13 14">
    <name type="scientific">Exobacillus caeni</name>
    <dbReference type="NCBI Taxonomy" id="2574798"/>
    <lineage>
        <taxon>Bacteria</taxon>
        <taxon>Bacillati</taxon>
        <taxon>Bacillota</taxon>
        <taxon>Bacilli</taxon>
        <taxon>Bacillales</taxon>
        <taxon>Guptibacillaceae</taxon>
        <taxon>Exobacillus</taxon>
    </lineage>
</organism>
<dbReference type="InterPro" id="IPR002786">
    <property type="entry name" value="Non_canon_purine_NTPase"/>
</dbReference>
<dbReference type="FunFam" id="3.90.950.10:FF:000002">
    <property type="entry name" value="Inosine/xanthosine triphosphatase"/>
    <property type="match status" value="1"/>
</dbReference>
<dbReference type="Pfam" id="PF01931">
    <property type="entry name" value="NTPase_I-T"/>
    <property type="match status" value="1"/>
</dbReference>
<comment type="cofactor">
    <cofactor evidence="11">
        <name>Mg(2+)</name>
        <dbReference type="ChEBI" id="CHEBI:18420"/>
    </cofactor>
    <cofactor evidence="11">
        <name>Mn(2+)</name>
        <dbReference type="ChEBI" id="CHEBI:29035"/>
    </cofactor>
    <text evidence="11">Binds 1 divalent metal cation per subunit; can use either Mg(2+) or Mn(2+).</text>
</comment>
<comment type="caution">
    <text evidence="13">The sequence shown here is derived from an EMBL/GenBank/DDBJ whole genome shotgun (WGS) entry which is preliminary data.</text>
</comment>
<dbReference type="NCBIfam" id="NF002850">
    <property type="entry name" value="PRK03114.1"/>
    <property type="match status" value="1"/>
</dbReference>
<dbReference type="OrthoDB" id="164951at2"/>
<evidence type="ECO:0000313" key="14">
    <source>
        <dbReference type="Proteomes" id="UP000308230"/>
    </source>
</evidence>
<evidence type="ECO:0000256" key="4">
    <source>
        <dbReference type="ARBA" id="ARBA00022801"/>
    </source>
</evidence>
<comment type="similarity">
    <text evidence="10 11">Belongs to the YjjX NTPase family.</text>
</comment>
<feature type="domain" description="Non-canonical purine NTP phosphatase/PRRC1" evidence="12">
    <location>
        <begin position="6"/>
        <end position="157"/>
    </location>
</feature>
<dbReference type="PANTHER" id="PTHR34699:SF2">
    <property type="entry name" value="NON-CANONICAL PURINE NTP PHOSPHATASE_PRRC1 DOMAIN-CONTAINING PROTEIN"/>
    <property type="match status" value="1"/>
</dbReference>
<evidence type="ECO:0000313" key="13">
    <source>
        <dbReference type="EMBL" id="TLS39407.1"/>
    </source>
</evidence>
<keyword evidence="14" id="KW-1185">Reference proteome</keyword>
<comment type="function">
    <text evidence="11">Phosphatase that hydrolyzes non-canonical purine nucleotides such as XTP and ITP to their respective diphosphate derivatives. Probably excludes non-canonical purines from DNA/RNA precursor pool, thus preventing their incorporation into DNA/RNA and avoiding chromosomal lesions.</text>
</comment>
<keyword evidence="5 11" id="KW-0460">Magnesium</keyword>
<keyword evidence="6 11" id="KW-0546">Nucleotide metabolism</keyword>
<dbReference type="InterPro" id="IPR050299">
    <property type="entry name" value="YjjX_NTPase"/>
</dbReference>
<protein>
    <recommendedName>
        <fullName evidence="11">Probable inosine/xanthosine triphosphatase</fullName>
        <shortName evidence="11">ITPase/XTPase</shortName>
        <ecNumber evidence="11">3.6.1.73</ecNumber>
    </recommendedName>
    <alternativeName>
        <fullName evidence="11">Non-canonical purine NTP phosphatase</fullName>
    </alternativeName>
    <alternativeName>
        <fullName evidence="11">Non-standard purine NTP phosphatase</fullName>
    </alternativeName>
    <alternativeName>
        <fullName evidence="11">Nucleoside-triphosphate phosphatase</fullName>
        <shortName evidence="11">NTPase</shortName>
    </alternativeName>
</protein>
<evidence type="ECO:0000256" key="8">
    <source>
        <dbReference type="ARBA" id="ARBA00048174"/>
    </source>
</evidence>
<evidence type="ECO:0000256" key="5">
    <source>
        <dbReference type="ARBA" id="ARBA00022842"/>
    </source>
</evidence>
<evidence type="ECO:0000256" key="6">
    <source>
        <dbReference type="ARBA" id="ARBA00023080"/>
    </source>
</evidence>
<dbReference type="Proteomes" id="UP000308230">
    <property type="component" value="Unassembled WGS sequence"/>
</dbReference>
<evidence type="ECO:0000256" key="1">
    <source>
        <dbReference type="ARBA" id="ARBA00001936"/>
    </source>
</evidence>
<comment type="subunit">
    <text evidence="11">Homodimer.</text>
</comment>
<keyword evidence="3 11" id="KW-0547">Nucleotide-binding</keyword>
<dbReference type="RefSeq" id="WP_138123227.1">
    <property type="nucleotide sequence ID" value="NZ_SWLG01000001.1"/>
</dbReference>
<evidence type="ECO:0000256" key="11">
    <source>
        <dbReference type="HAMAP-Rule" id="MF_00648"/>
    </source>
</evidence>
<dbReference type="GO" id="GO:0009117">
    <property type="term" value="P:nucleotide metabolic process"/>
    <property type="evidence" value="ECO:0007669"/>
    <property type="project" value="UniProtKB-KW"/>
</dbReference>
<sequence length="170" mass="18420">MYVGIGSKNPVKVKAVEEVIDDGKAVSLNVPSGVSEQPFSDEETRLGAINRAKAVVERGKVEIGIGLEGGVEEIDGQFFVCNWGAIADKNGTVHQAGGARFPLPDVIGEKLRKGEELGPIMSEYARIKEVNKKEGAIGIFTDGALDRKEMYVHIVKILIGQFKYYSKVKA</sequence>
<evidence type="ECO:0000256" key="7">
    <source>
        <dbReference type="ARBA" id="ARBA00023211"/>
    </source>
</evidence>
<dbReference type="InterPro" id="IPR029001">
    <property type="entry name" value="ITPase-like_fam"/>
</dbReference>
<evidence type="ECO:0000256" key="2">
    <source>
        <dbReference type="ARBA" id="ARBA00022723"/>
    </source>
</evidence>
<proteinExistence type="inferred from homology"/>
<keyword evidence="2 11" id="KW-0479">Metal-binding</keyword>
<dbReference type="InterPro" id="IPR026533">
    <property type="entry name" value="NTPase/PRRC1"/>
</dbReference>
<gene>
    <name evidence="13" type="ORF">FCL54_01815</name>
</gene>
<dbReference type="SUPFAM" id="SSF52972">
    <property type="entry name" value="ITPase-like"/>
    <property type="match status" value="1"/>
</dbReference>
<evidence type="ECO:0000256" key="3">
    <source>
        <dbReference type="ARBA" id="ARBA00022741"/>
    </source>
</evidence>
<reference evidence="13 14" key="1">
    <citation type="submission" date="2019-04" db="EMBL/GenBank/DDBJ databases">
        <title>Bacillus caeni sp. nov., a bacterium isolated from mangrove sediment.</title>
        <authorList>
            <person name="Huang H."/>
            <person name="Mo K."/>
            <person name="Hu Y."/>
        </authorList>
    </citation>
    <scope>NUCLEOTIDE SEQUENCE [LARGE SCALE GENOMIC DNA]</scope>
    <source>
        <strain evidence="13 14">HB172195</strain>
    </source>
</reference>
<dbReference type="GO" id="GO:0046872">
    <property type="term" value="F:metal ion binding"/>
    <property type="evidence" value="ECO:0007669"/>
    <property type="project" value="UniProtKB-KW"/>
</dbReference>
<comment type="caution">
    <text evidence="11">Lacks conserved residue(s) required for the propagation of feature annotation.</text>
</comment>
<keyword evidence="4 11" id="KW-0378">Hydrolase</keyword>
<dbReference type="Gene3D" id="3.90.950.10">
    <property type="match status" value="1"/>
</dbReference>
<dbReference type="HAMAP" id="MF_00648">
    <property type="entry name" value="Non_canon_purine_NTPase_YjjX"/>
    <property type="match status" value="1"/>
</dbReference>
<comment type="cofactor">
    <cofactor evidence="1">
        <name>Mn(2+)</name>
        <dbReference type="ChEBI" id="CHEBI:29035"/>
    </cofactor>
</comment>
<comment type="catalytic activity">
    <reaction evidence="9 11">
        <text>XTP + H2O = XDP + phosphate + H(+)</text>
        <dbReference type="Rhea" id="RHEA:28406"/>
        <dbReference type="ChEBI" id="CHEBI:15377"/>
        <dbReference type="ChEBI" id="CHEBI:15378"/>
        <dbReference type="ChEBI" id="CHEBI:43474"/>
        <dbReference type="ChEBI" id="CHEBI:59884"/>
        <dbReference type="ChEBI" id="CHEBI:61314"/>
        <dbReference type="EC" id="3.6.1.73"/>
    </reaction>
</comment>
<comment type="catalytic activity">
    <reaction evidence="8 11">
        <text>ITP + H2O = IDP + phosphate + H(+)</text>
        <dbReference type="Rhea" id="RHEA:28330"/>
        <dbReference type="ChEBI" id="CHEBI:15377"/>
        <dbReference type="ChEBI" id="CHEBI:15378"/>
        <dbReference type="ChEBI" id="CHEBI:43474"/>
        <dbReference type="ChEBI" id="CHEBI:58280"/>
        <dbReference type="ChEBI" id="CHEBI:61402"/>
        <dbReference type="EC" id="3.6.1.73"/>
    </reaction>
</comment>